<dbReference type="GO" id="GO:0005509">
    <property type="term" value="F:calcium ion binding"/>
    <property type="evidence" value="ECO:0007669"/>
    <property type="project" value="InterPro"/>
</dbReference>
<dbReference type="GO" id="GO:0030246">
    <property type="term" value="F:carbohydrate binding"/>
    <property type="evidence" value="ECO:0007669"/>
    <property type="project" value="InterPro"/>
</dbReference>
<dbReference type="InterPro" id="IPR015919">
    <property type="entry name" value="Cadherin-like_sf"/>
</dbReference>
<keyword evidence="2" id="KW-0812">Transmembrane</keyword>
<feature type="transmembrane region" description="Helical" evidence="2">
    <location>
        <begin position="785"/>
        <end position="805"/>
    </location>
</feature>
<reference evidence="4" key="1">
    <citation type="submission" date="2017-06" db="EMBL/GenBank/DDBJ databases">
        <authorList>
            <person name="Cremers G."/>
        </authorList>
    </citation>
    <scope>NUCLEOTIDE SEQUENCE [LARGE SCALE GENOMIC DNA]</scope>
</reference>
<keyword evidence="4" id="KW-1185">Reference proteome</keyword>
<evidence type="ECO:0000256" key="1">
    <source>
        <dbReference type="SAM" id="MobiDB-lite"/>
    </source>
</evidence>
<dbReference type="AlphaFoldDB" id="A0A284VTF0"/>
<dbReference type="SUPFAM" id="SSF49313">
    <property type="entry name" value="Cadherin-like"/>
    <property type="match status" value="1"/>
</dbReference>
<sequence>MYLNKIAIVLLVLLIPFSMAKAPDRSAANSYNAGGHVYNDQGFALEGVVVKSGSIENITNKDGYYLMAGLSDGTYNFSYSKTGYDTGYLNVRIKGADVVNADKTLYKISPAPQPTQTPLPTSTPQSTSTPQPKSPPERIYIPPVPVSLTSTQGNFWVNHVWKAGTGNVTDSYNVNVNGVWKNGVTSTYFNASAGPHEWSNISVWAYNNSGGGSLSLTSASHNIQVPNNPPIQLPIGDKEVYKGQLLTFKINTSDTDSDTIRYGTSATRGNLDSSTGVYTWTPADGDEGVYIWEFSSSDDYGGKAVESIKVTVRNPLNVELKLIEPGMIDDNGTQVETWRDAKTGHFGKLIGYSSTFKNTGNSSLVVKVTEFYNNKSYDNNSFTVTLAGNETKPCQNRVSGCRLAFEIDHAGVKDGVFNLTLQMNVQVYSGSNFMFNYTNSTTVSLPIIPVHRIKRADGGMVVVTEGGTTRVTYTLEANSTVNLTDVSIYDPFYPGRFFNISGLEANNPRNFSFIYPATPADLSKFKCEEPYNSCIMNIATLTAKTESGNTITDTDYVRLPLCRDTDKDCLGGAAITRQVGTSSSRGGGGGGGMAPSEDIGNIERREVREMDVLSRVSSAYVFRAADPVLVVTFESSASESEVPVSVEILKNRSKNIKDDTPGKLYKYFNVFAGRSGFSKKVSNGVVAFRVNNSWLEENGLDPEDISMYKWQGGWVKKETQIAERKSNYTYYASLTGNFSSFAIVGVKRPEVEIPVSNASAEESIKNTTQTSAYSNISKTEQPGEFLELSAAFVLTGGAMGVVYYLRRNRKIYRKN</sequence>
<proteinExistence type="predicted"/>
<feature type="region of interest" description="Disordered" evidence="1">
    <location>
        <begin position="580"/>
        <end position="600"/>
    </location>
</feature>
<protein>
    <recommendedName>
        <fullName evidence="5">PGF-pre-PGF domain-containing protein</fullName>
    </recommendedName>
</protein>
<dbReference type="Proteomes" id="UP000218615">
    <property type="component" value="Unassembled WGS sequence"/>
</dbReference>
<dbReference type="Gene3D" id="2.60.40.1120">
    <property type="entry name" value="Carboxypeptidase-like, regulatory domain"/>
    <property type="match status" value="1"/>
</dbReference>
<accession>A0A284VTF0</accession>
<feature type="compositionally biased region" description="Low complexity" evidence="1">
    <location>
        <begin position="118"/>
        <end position="131"/>
    </location>
</feature>
<dbReference type="InterPro" id="IPR013784">
    <property type="entry name" value="Carb-bd-like_fold"/>
</dbReference>
<evidence type="ECO:0000256" key="2">
    <source>
        <dbReference type="SAM" id="Phobius"/>
    </source>
</evidence>
<keyword evidence="2" id="KW-0472">Membrane</keyword>
<dbReference type="SUPFAM" id="SSF49452">
    <property type="entry name" value="Starch-binding domain-like"/>
    <property type="match status" value="1"/>
</dbReference>
<dbReference type="GO" id="GO:0016020">
    <property type="term" value="C:membrane"/>
    <property type="evidence" value="ECO:0007669"/>
    <property type="project" value="InterPro"/>
</dbReference>
<feature type="region of interest" description="Disordered" evidence="1">
    <location>
        <begin position="108"/>
        <end position="140"/>
    </location>
</feature>
<evidence type="ECO:0000313" key="4">
    <source>
        <dbReference type="Proteomes" id="UP000218615"/>
    </source>
</evidence>
<gene>
    <name evidence="3" type="ORF">MNV_790009</name>
</gene>
<keyword evidence="2" id="KW-1133">Transmembrane helix</keyword>
<organism evidence="3 4">
    <name type="scientific">Candidatus Methanoperedens nitratireducens</name>
    <dbReference type="NCBI Taxonomy" id="1392998"/>
    <lineage>
        <taxon>Archaea</taxon>
        <taxon>Methanobacteriati</taxon>
        <taxon>Methanobacteriota</taxon>
        <taxon>Stenosarchaea group</taxon>
        <taxon>Methanomicrobia</taxon>
        <taxon>Methanosarcinales</taxon>
        <taxon>ANME-2 cluster</taxon>
        <taxon>Candidatus Methanoperedentaceae</taxon>
        <taxon>Candidatus Methanoperedens</taxon>
    </lineage>
</organism>
<dbReference type="InterPro" id="IPR026453">
    <property type="entry name" value="PGF_pre_PGF"/>
</dbReference>
<dbReference type="Gene3D" id="2.60.40.10">
    <property type="entry name" value="Immunoglobulins"/>
    <property type="match status" value="1"/>
</dbReference>
<dbReference type="NCBIfam" id="TIGR04213">
    <property type="entry name" value="PGF_pre_PGF"/>
    <property type="match status" value="1"/>
</dbReference>
<dbReference type="EMBL" id="FZMP01000228">
    <property type="protein sequence ID" value="SNQ62564.1"/>
    <property type="molecule type" value="Genomic_DNA"/>
</dbReference>
<name>A0A284VTF0_9EURY</name>
<evidence type="ECO:0008006" key="5">
    <source>
        <dbReference type="Google" id="ProtNLM"/>
    </source>
</evidence>
<dbReference type="InterPro" id="IPR013783">
    <property type="entry name" value="Ig-like_fold"/>
</dbReference>
<evidence type="ECO:0000313" key="3">
    <source>
        <dbReference type="EMBL" id="SNQ62564.1"/>
    </source>
</evidence>